<feature type="compositionally biased region" description="Polar residues" evidence="1">
    <location>
        <begin position="1"/>
        <end position="18"/>
    </location>
</feature>
<organism evidence="2 3">
    <name type="scientific">Portunus trituberculatus</name>
    <name type="common">Swimming crab</name>
    <name type="synonym">Neptunus trituberculatus</name>
    <dbReference type="NCBI Taxonomy" id="210409"/>
    <lineage>
        <taxon>Eukaryota</taxon>
        <taxon>Metazoa</taxon>
        <taxon>Ecdysozoa</taxon>
        <taxon>Arthropoda</taxon>
        <taxon>Crustacea</taxon>
        <taxon>Multicrustacea</taxon>
        <taxon>Malacostraca</taxon>
        <taxon>Eumalacostraca</taxon>
        <taxon>Eucarida</taxon>
        <taxon>Decapoda</taxon>
        <taxon>Pleocyemata</taxon>
        <taxon>Brachyura</taxon>
        <taxon>Eubrachyura</taxon>
        <taxon>Portunoidea</taxon>
        <taxon>Portunidae</taxon>
        <taxon>Portuninae</taxon>
        <taxon>Portunus</taxon>
    </lineage>
</organism>
<comment type="caution">
    <text evidence="2">The sequence shown here is derived from an EMBL/GenBank/DDBJ whole genome shotgun (WGS) entry which is preliminary data.</text>
</comment>
<dbReference type="Proteomes" id="UP000324222">
    <property type="component" value="Unassembled WGS sequence"/>
</dbReference>
<sequence>MQYVASSAATQAQVTRGSLEQAAAATAAAGDSGSR</sequence>
<evidence type="ECO:0000313" key="3">
    <source>
        <dbReference type="Proteomes" id="UP000324222"/>
    </source>
</evidence>
<name>A0A5B7G0I4_PORTR</name>
<feature type="region of interest" description="Disordered" evidence="1">
    <location>
        <begin position="1"/>
        <end position="35"/>
    </location>
</feature>
<gene>
    <name evidence="2" type="ORF">E2C01_044824</name>
</gene>
<reference evidence="2 3" key="1">
    <citation type="submission" date="2019-05" db="EMBL/GenBank/DDBJ databases">
        <title>Another draft genome of Portunus trituberculatus and its Hox gene families provides insights of decapod evolution.</title>
        <authorList>
            <person name="Jeong J.-H."/>
            <person name="Song I."/>
            <person name="Kim S."/>
            <person name="Choi T."/>
            <person name="Kim D."/>
            <person name="Ryu S."/>
            <person name="Kim W."/>
        </authorList>
    </citation>
    <scope>NUCLEOTIDE SEQUENCE [LARGE SCALE GENOMIC DNA]</scope>
    <source>
        <tissue evidence="2">Muscle</tissue>
    </source>
</reference>
<protein>
    <submittedName>
        <fullName evidence="2">Uncharacterized protein</fullName>
    </submittedName>
</protein>
<dbReference type="EMBL" id="VSRR010009864">
    <property type="protein sequence ID" value="MPC50989.1"/>
    <property type="molecule type" value="Genomic_DNA"/>
</dbReference>
<evidence type="ECO:0000256" key="1">
    <source>
        <dbReference type="SAM" id="MobiDB-lite"/>
    </source>
</evidence>
<dbReference type="AlphaFoldDB" id="A0A5B7G0I4"/>
<evidence type="ECO:0000313" key="2">
    <source>
        <dbReference type="EMBL" id="MPC50989.1"/>
    </source>
</evidence>
<accession>A0A5B7G0I4</accession>
<keyword evidence="3" id="KW-1185">Reference proteome</keyword>
<proteinExistence type="predicted"/>